<dbReference type="PANTHER" id="PTHR33055">
    <property type="entry name" value="TRANSPOSASE FOR INSERTION SEQUENCE ELEMENT IS1111A"/>
    <property type="match status" value="1"/>
</dbReference>
<name>A0A3G3IFQ7_9ARCH</name>
<proteinExistence type="predicted"/>
<dbReference type="RefSeq" id="WP_015504287.1">
    <property type="nucleotide sequence ID" value="NZ_CAYARO010000014.1"/>
</dbReference>
<sequence length="348" mass="39959">MWAIGADVHMKTTTFFAFDDEAKPVTDFNRMFKSVRSNREGFILVRMYLENIDYQILMENSSKTHDVQWTWEELGMNYIVAPSNELKKITQSDSKTDKHDAKELATYLVARFAGAKQFHVCYMCSKEDMMNRQLCRTAKVYMVEIGKCKRRIRSHALVYGIPLPKSITSTEAREYMGGFDDPILESLVGMMEDLEKRRDQLLNTIKTRFQGNPIYEKILSIPYFGEITAAYLACFICDIERFDGPKQFVASLGLAPRVRNSSETVSHCGITKKGDPHARWLLIQATIGHVRNVKDSPVTLFFNKKNGGSIELRKEQDEDRLMDRSAIVAASAKMARIIYTLVVKDRTW</sequence>
<evidence type="ECO:0000313" key="2">
    <source>
        <dbReference type="EMBL" id="AYQ54569.1"/>
    </source>
</evidence>
<dbReference type="GeneID" id="38292455"/>
<dbReference type="GO" id="GO:0004803">
    <property type="term" value="F:transposase activity"/>
    <property type="evidence" value="ECO:0007669"/>
    <property type="project" value="InterPro"/>
</dbReference>
<dbReference type="GO" id="GO:0006313">
    <property type="term" value="P:DNA transposition"/>
    <property type="evidence" value="ECO:0007669"/>
    <property type="project" value="InterPro"/>
</dbReference>
<protein>
    <recommendedName>
        <fullName evidence="1">Transposase IS116/IS110/IS902 C-terminal domain-containing protein</fullName>
    </recommendedName>
</protein>
<organism evidence="2 3">
    <name type="scientific">Methanomethylophilus alvi</name>
    <dbReference type="NCBI Taxonomy" id="1291540"/>
    <lineage>
        <taxon>Archaea</taxon>
        <taxon>Methanobacteriati</taxon>
        <taxon>Thermoplasmatota</taxon>
        <taxon>Thermoplasmata</taxon>
        <taxon>Methanomassiliicoccales</taxon>
        <taxon>Methanomethylophilaceae</taxon>
        <taxon>Methanomethylophilus</taxon>
    </lineage>
</organism>
<dbReference type="EMBL" id="CP017686">
    <property type="protein sequence ID" value="AYQ54569.1"/>
    <property type="molecule type" value="Genomic_DNA"/>
</dbReference>
<evidence type="ECO:0000259" key="1">
    <source>
        <dbReference type="Pfam" id="PF02371"/>
    </source>
</evidence>
<dbReference type="OMA" id="RRLMRMP"/>
<feature type="domain" description="Transposase IS116/IS110/IS902 C-terminal" evidence="1">
    <location>
        <begin position="216"/>
        <end position="288"/>
    </location>
</feature>
<dbReference type="Pfam" id="PF02371">
    <property type="entry name" value="Transposase_20"/>
    <property type="match status" value="1"/>
</dbReference>
<reference evidence="2 3" key="1">
    <citation type="submission" date="2016-10" db="EMBL/GenBank/DDBJ databases">
        <title>Complete genome of the TMA-utilizing, human hosted archaeon Methanomethylophilus alvus Gen. nov, sp. nov., strain Mx-05, derived from a pure culture.</title>
        <authorList>
            <person name="Brugere J.-F."/>
            <person name="Ben Hania W."/>
            <person name="Chaudhary P.P."/>
            <person name="Gaci N."/>
            <person name="Borrel G."/>
            <person name="Cao Van Tuat L."/>
            <person name="Fardeau M.-L."/>
            <person name="Harris H.M.B."/>
            <person name="O'Toole P.W."/>
            <person name="Ollivier B."/>
        </authorList>
    </citation>
    <scope>NUCLEOTIDE SEQUENCE [LARGE SCALE GENOMIC DNA]</scope>
    <source>
        <strain evidence="2 3">Mx-05</strain>
    </source>
</reference>
<dbReference type="InterPro" id="IPR003346">
    <property type="entry name" value="Transposase_20"/>
</dbReference>
<dbReference type="AlphaFoldDB" id="A0A3G3IFQ7"/>
<accession>A0A3G3IFQ7</accession>
<dbReference type="InterPro" id="IPR047650">
    <property type="entry name" value="Transpos_IS110"/>
</dbReference>
<dbReference type="GO" id="GO:0003677">
    <property type="term" value="F:DNA binding"/>
    <property type="evidence" value="ECO:0007669"/>
    <property type="project" value="InterPro"/>
</dbReference>
<dbReference type="Proteomes" id="UP000273278">
    <property type="component" value="Chromosome"/>
</dbReference>
<dbReference type="PANTHER" id="PTHR33055:SF17">
    <property type="entry name" value="THIRD ORF IN TRANSPOSON ISC1491"/>
    <property type="match status" value="1"/>
</dbReference>
<evidence type="ECO:0000313" key="3">
    <source>
        <dbReference type="Proteomes" id="UP000273278"/>
    </source>
</evidence>
<gene>
    <name evidence="2" type="ORF">BKD89_01925</name>
</gene>